<evidence type="ECO:0000313" key="1">
    <source>
        <dbReference type="EMBL" id="GAH95158.1"/>
    </source>
</evidence>
<accession>X1LLZ8</accession>
<name>X1LLZ8_9ZZZZ</name>
<sequence length="66" mass="7639">MGKNGEGLVIVARNAAGDGSGGEENLLRSVLCDKLDLTTRLDYLESMDEWRYVFREYRRYLESFCR</sequence>
<protein>
    <submittedName>
        <fullName evidence="1">Uncharacterized protein</fullName>
    </submittedName>
</protein>
<comment type="caution">
    <text evidence="1">The sequence shown here is derived from an EMBL/GenBank/DDBJ whole genome shotgun (WGS) entry which is preliminary data.</text>
</comment>
<gene>
    <name evidence="1" type="ORF">S06H3_00956</name>
</gene>
<dbReference type="EMBL" id="BARV01000213">
    <property type="protein sequence ID" value="GAH95158.1"/>
    <property type="molecule type" value="Genomic_DNA"/>
</dbReference>
<proteinExistence type="predicted"/>
<reference evidence="1" key="1">
    <citation type="journal article" date="2014" name="Front. Microbiol.">
        <title>High frequency of phylogenetically diverse reductive dehalogenase-homologous genes in deep subseafloor sedimentary metagenomes.</title>
        <authorList>
            <person name="Kawai M."/>
            <person name="Futagami T."/>
            <person name="Toyoda A."/>
            <person name="Takaki Y."/>
            <person name="Nishi S."/>
            <person name="Hori S."/>
            <person name="Arai W."/>
            <person name="Tsubouchi T."/>
            <person name="Morono Y."/>
            <person name="Uchiyama I."/>
            <person name="Ito T."/>
            <person name="Fujiyama A."/>
            <person name="Inagaki F."/>
            <person name="Takami H."/>
        </authorList>
    </citation>
    <scope>NUCLEOTIDE SEQUENCE</scope>
    <source>
        <strain evidence="1">Expedition CK06-06</strain>
    </source>
</reference>
<dbReference type="AlphaFoldDB" id="X1LLZ8"/>
<organism evidence="1">
    <name type="scientific">marine sediment metagenome</name>
    <dbReference type="NCBI Taxonomy" id="412755"/>
    <lineage>
        <taxon>unclassified sequences</taxon>
        <taxon>metagenomes</taxon>
        <taxon>ecological metagenomes</taxon>
    </lineage>
</organism>